<feature type="domain" description="DUF1400" evidence="2">
    <location>
        <begin position="30"/>
        <end position="157"/>
    </location>
</feature>
<sequence length="188" mass="21317">MKNRYIKMKFIYLTCTSLLLFTQCLPKANAAEKVNFVKGMFSRSITIKELEHFTKTGIRKGILSKVIKKKEKEKAINVLTREYKAPIVLTSKLLNSKIGNAILLRIAKVVNPYTIPDESISILAIRSATIKALDLGDEKISLLRFLKAYPSDVLTINVTELYKVLNKVETMSALMKFYADSPLEKLKN</sequence>
<name>A9BDS2_PROM4</name>
<keyword evidence="4" id="KW-1185">Reference proteome</keyword>
<dbReference type="InterPro" id="IPR010802">
    <property type="entry name" value="DUF1400"/>
</dbReference>
<gene>
    <name evidence="3" type="ordered locus">P9211_18531</name>
</gene>
<evidence type="ECO:0000259" key="2">
    <source>
        <dbReference type="Pfam" id="PF07176"/>
    </source>
</evidence>
<dbReference type="KEGG" id="pmj:P9211_18531"/>
<organism evidence="3 4">
    <name type="scientific">Prochlorococcus marinus (strain MIT 9211)</name>
    <dbReference type="NCBI Taxonomy" id="93059"/>
    <lineage>
        <taxon>Bacteria</taxon>
        <taxon>Bacillati</taxon>
        <taxon>Cyanobacteriota</taxon>
        <taxon>Cyanophyceae</taxon>
        <taxon>Synechococcales</taxon>
        <taxon>Prochlorococcaceae</taxon>
        <taxon>Prochlorococcus</taxon>
    </lineage>
</organism>
<dbReference type="eggNOG" id="COG4188">
    <property type="taxonomic scope" value="Bacteria"/>
</dbReference>
<reference evidence="3 4" key="1">
    <citation type="journal article" date="2007" name="PLoS Genet.">
        <title>Patterns and implications of gene gain and loss in the evolution of Prochlorococcus.</title>
        <authorList>
            <person name="Kettler G.C."/>
            <person name="Martiny A.C."/>
            <person name="Huang K."/>
            <person name="Zucker J."/>
            <person name="Coleman M.L."/>
            <person name="Rodrigue S."/>
            <person name="Chen F."/>
            <person name="Lapidus A."/>
            <person name="Ferriera S."/>
            <person name="Johnson J."/>
            <person name="Steglich C."/>
            <person name="Church G.M."/>
            <person name="Richardson P."/>
            <person name="Chisholm S.W."/>
        </authorList>
    </citation>
    <scope>NUCLEOTIDE SEQUENCE [LARGE SCALE GENOMIC DNA]</scope>
    <source>
        <strain evidence="4">MIT 9211</strain>
    </source>
</reference>
<evidence type="ECO:0000256" key="1">
    <source>
        <dbReference type="SAM" id="SignalP"/>
    </source>
</evidence>
<dbReference type="RefSeq" id="WP_012196404.1">
    <property type="nucleotide sequence ID" value="NC_009976.1"/>
</dbReference>
<accession>A9BDS2</accession>
<dbReference type="Proteomes" id="UP000000788">
    <property type="component" value="Chromosome"/>
</dbReference>
<keyword evidence="1" id="KW-0732">Signal</keyword>
<feature type="chain" id="PRO_5002732739" description="DUF1400 domain-containing protein" evidence="1">
    <location>
        <begin position="31"/>
        <end position="188"/>
    </location>
</feature>
<proteinExistence type="predicted"/>
<dbReference type="HOGENOM" id="CLU_107447_1_0_3"/>
<dbReference type="STRING" id="93059.P9211_18531"/>
<dbReference type="OrthoDB" id="539781at2"/>
<feature type="signal peptide" evidence="1">
    <location>
        <begin position="1"/>
        <end position="30"/>
    </location>
</feature>
<dbReference type="EMBL" id="CP000878">
    <property type="protein sequence ID" value="ABX09784.1"/>
    <property type="molecule type" value="Genomic_DNA"/>
</dbReference>
<protein>
    <recommendedName>
        <fullName evidence="2">DUF1400 domain-containing protein</fullName>
    </recommendedName>
</protein>
<evidence type="ECO:0000313" key="3">
    <source>
        <dbReference type="EMBL" id="ABX09784.1"/>
    </source>
</evidence>
<evidence type="ECO:0000313" key="4">
    <source>
        <dbReference type="Proteomes" id="UP000000788"/>
    </source>
</evidence>
<dbReference type="AlphaFoldDB" id="A9BDS2"/>
<dbReference type="Pfam" id="PF07176">
    <property type="entry name" value="DUF1400"/>
    <property type="match status" value="1"/>
</dbReference>